<comment type="caution">
    <text evidence="1">The sequence shown here is derived from an EMBL/GenBank/DDBJ whole genome shotgun (WGS) entry which is preliminary data.</text>
</comment>
<proteinExistence type="predicted"/>
<evidence type="ECO:0000313" key="2">
    <source>
        <dbReference type="Proteomes" id="UP000630615"/>
    </source>
</evidence>
<sequence length="151" mass="17118">MRKEFRSLEELETIMLEEGLQYKSVEWDKKDIEFHLIGGHTLLVDTSEDKTNLLVTNKKGYMIAVLHRVGEVDKSMLNTFTSPVSQQEVVEVQCKIRDKITGKFGKWFLVGNSLVPSGKTLSTLKKKGKWAVGKEDQDGAVERYALKTKAV</sequence>
<dbReference type="RefSeq" id="WP_088272008.1">
    <property type="nucleotide sequence ID" value="NZ_BMKI01000015.1"/>
</dbReference>
<protein>
    <submittedName>
        <fullName evidence="1">Uncharacterized protein</fullName>
    </submittedName>
</protein>
<dbReference type="EMBL" id="BMKI01000015">
    <property type="protein sequence ID" value="GGD03542.1"/>
    <property type="molecule type" value="Genomic_DNA"/>
</dbReference>
<keyword evidence="2" id="KW-1185">Reference proteome</keyword>
<organism evidence="1 2">
    <name type="scientific">Enterococcus wangshanyuanii</name>
    <dbReference type="NCBI Taxonomy" id="2005703"/>
    <lineage>
        <taxon>Bacteria</taxon>
        <taxon>Bacillati</taxon>
        <taxon>Bacillota</taxon>
        <taxon>Bacilli</taxon>
        <taxon>Lactobacillales</taxon>
        <taxon>Enterococcaceae</taxon>
        <taxon>Enterococcus</taxon>
    </lineage>
</organism>
<evidence type="ECO:0000313" key="1">
    <source>
        <dbReference type="EMBL" id="GGD03542.1"/>
    </source>
</evidence>
<gene>
    <name evidence="1" type="ORF">GCM10011573_36240</name>
</gene>
<name>A0ABQ1PTY2_9ENTE</name>
<accession>A0ABQ1PTY2</accession>
<dbReference type="Proteomes" id="UP000630615">
    <property type="component" value="Unassembled WGS sequence"/>
</dbReference>
<reference evidence="2" key="1">
    <citation type="journal article" date="2019" name="Int. J. Syst. Evol. Microbiol.">
        <title>The Global Catalogue of Microorganisms (GCM) 10K type strain sequencing project: providing services to taxonomists for standard genome sequencing and annotation.</title>
        <authorList>
            <consortium name="The Broad Institute Genomics Platform"/>
            <consortium name="The Broad Institute Genome Sequencing Center for Infectious Disease"/>
            <person name="Wu L."/>
            <person name="Ma J."/>
        </authorList>
    </citation>
    <scope>NUCLEOTIDE SEQUENCE [LARGE SCALE GENOMIC DNA]</scope>
    <source>
        <strain evidence="2">CGMCC 1.15942</strain>
    </source>
</reference>